<accession>A0A842D011</accession>
<organism evidence="1 2">
    <name type="scientific">Listeria booriae</name>
    <dbReference type="NCBI Taxonomy" id="1552123"/>
    <lineage>
        <taxon>Bacteria</taxon>
        <taxon>Bacillati</taxon>
        <taxon>Bacillota</taxon>
        <taxon>Bacilli</taxon>
        <taxon>Bacillales</taxon>
        <taxon>Listeriaceae</taxon>
        <taxon>Listeria</taxon>
    </lineage>
</organism>
<reference evidence="1 2" key="1">
    <citation type="submission" date="2020-03" db="EMBL/GenBank/DDBJ databases">
        <title>Soil Listeria distribution.</title>
        <authorList>
            <person name="Liao J."/>
            <person name="Wiedmann M."/>
        </authorList>
    </citation>
    <scope>NUCLEOTIDE SEQUENCE [LARGE SCALE GENOMIC DNA]</scope>
    <source>
        <strain evidence="1 2">FSL L7-0435</strain>
    </source>
</reference>
<evidence type="ECO:0000313" key="1">
    <source>
        <dbReference type="EMBL" id="MBC2004420.1"/>
    </source>
</evidence>
<dbReference type="Pfam" id="PF07852">
    <property type="entry name" value="DUF1642"/>
    <property type="match status" value="1"/>
</dbReference>
<dbReference type="InterPro" id="IPR012865">
    <property type="entry name" value="DUF1642"/>
</dbReference>
<gene>
    <name evidence="1" type="ORF">HCA78_11620</name>
</gene>
<dbReference type="EMBL" id="JAARWW010000005">
    <property type="protein sequence ID" value="MBC2004420.1"/>
    <property type="molecule type" value="Genomic_DNA"/>
</dbReference>
<proteinExistence type="predicted"/>
<name>A0A842D011_9LIST</name>
<comment type="caution">
    <text evidence="1">The sequence shown here is derived from an EMBL/GenBank/DDBJ whole genome shotgun (WGS) entry which is preliminary data.</text>
</comment>
<sequence length="198" mass="22384">MTEQKFKVGDRVQVVSCNAIEIGAVKQVKNEFTRIVEFSDGSCDALDVEQLAPAPALVVIPDCVAEYIEDLKEKGASLYTAILNLTKEEEDAFEDWATAIDNPYETLARAWLDGYTVEKEPLYYVKMPFSTWDEDSADLETNWAYLQHDVTSDETRMAATNTEFPSNDFKSKLSEGTIKAIDERYWQFAVPVERGAQL</sequence>
<dbReference type="RefSeq" id="WP_185533547.1">
    <property type="nucleotide sequence ID" value="NZ_JAARWW010000005.1"/>
</dbReference>
<evidence type="ECO:0000313" key="2">
    <source>
        <dbReference type="Proteomes" id="UP000546806"/>
    </source>
</evidence>
<dbReference type="Proteomes" id="UP000546806">
    <property type="component" value="Unassembled WGS sequence"/>
</dbReference>
<dbReference type="AlphaFoldDB" id="A0A842D011"/>
<protein>
    <submittedName>
        <fullName evidence="1">DUF1642 domain-containing protein</fullName>
    </submittedName>
</protein>